<dbReference type="SUPFAM" id="SSF53671">
    <property type="entry name" value="Aspartate/ornithine carbamoyltransferase"/>
    <property type="match status" value="1"/>
</dbReference>
<dbReference type="GO" id="GO:0016597">
    <property type="term" value="F:amino acid binding"/>
    <property type="evidence" value="ECO:0007669"/>
    <property type="project" value="InterPro"/>
</dbReference>
<gene>
    <name evidence="2" type="primary">pyrB_1</name>
    <name evidence="2" type="ORF">SAMEA3906487_00740</name>
</gene>
<dbReference type="EMBL" id="LT546645">
    <property type="protein sequence ID" value="SAI67432.1"/>
    <property type="molecule type" value="Genomic_DNA"/>
</dbReference>
<dbReference type="GO" id="GO:0006520">
    <property type="term" value="P:amino acid metabolic process"/>
    <property type="evidence" value="ECO:0007669"/>
    <property type="project" value="InterPro"/>
</dbReference>
<sequence length="268" mass="27989">MRRFNPQLGPQGELRHFLTTEGLSRVQLEGLLDSAARMAGAQVPASLQGRTIGLSGLDATLEGIMARAVRRLGGGLWVGADPLARPADAHVLAHKASGAAHGLARGQPHVINAGDGWHARPLPALADLLHIRQAKGGFTELRIALLGDLRHDGRGRCLVHALTTLGAPQLRLATARALRPDGLAQLGLSAHDDTAQALEQADVVIDLGLQPDALAVLPSARDYARRWGLTPAARACAQPDALFLGDTPAAGVETAAMAVLHTLLGARP</sequence>
<dbReference type="GO" id="GO:0004070">
    <property type="term" value="F:aspartate carbamoyltransferase activity"/>
    <property type="evidence" value="ECO:0007669"/>
    <property type="project" value="UniProtKB-EC"/>
</dbReference>
<dbReference type="KEGG" id="btrm:SAMEA390648700740"/>
<dbReference type="STRING" id="123899.SAMEA3906487_00740"/>
<proteinExistence type="predicted"/>
<dbReference type="RefSeq" id="WP_063491581.1">
    <property type="nucleotide sequence ID" value="NZ_CP016340.1"/>
</dbReference>
<dbReference type="Proteomes" id="UP000076825">
    <property type="component" value="Chromosome 1"/>
</dbReference>
<keyword evidence="3" id="KW-1185">Reference proteome</keyword>
<dbReference type="Gene3D" id="3.40.50.1370">
    <property type="entry name" value="Aspartate/ornithine carbamoyltransferase"/>
    <property type="match status" value="1"/>
</dbReference>
<dbReference type="AlphaFoldDB" id="A0A157QFK5"/>
<reference evidence="2 3" key="1">
    <citation type="submission" date="2016-04" db="EMBL/GenBank/DDBJ databases">
        <authorList>
            <consortium name="Pathogen Informatics"/>
        </authorList>
    </citation>
    <scope>NUCLEOTIDE SEQUENCE [LARGE SCALE GENOMIC DNA]</scope>
    <source>
        <strain evidence="2 3">H044680328</strain>
    </source>
</reference>
<accession>A0A157QFK5</accession>
<dbReference type="InterPro" id="IPR036901">
    <property type="entry name" value="Asp/Orn_carbamoylTrfase_sf"/>
</dbReference>
<protein>
    <submittedName>
        <fullName evidence="2">Aspartate carbamoyltransferase</fullName>
        <ecNumber evidence="2">2.1.3.2</ecNumber>
    </submittedName>
</protein>
<organism evidence="2 3">
    <name type="scientific">Bordetella trematum</name>
    <dbReference type="NCBI Taxonomy" id="123899"/>
    <lineage>
        <taxon>Bacteria</taxon>
        <taxon>Pseudomonadati</taxon>
        <taxon>Pseudomonadota</taxon>
        <taxon>Betaproteobacteria</taxon>
        <taxon>Burkholderiales</taxon>
        <taxon>Alcaligenaceae</taxon>
        <taxon>Bordetella</taxon>
    </lineage>
</organism>
<dbReference type="eggNOG" id="COG0540">
    <property type="taxonomic scope" value="Bacteria"/>
</dbReference>
<evidence type="ECO:0000313" key="2">
    <source>
        <dbReference type="EMBL" id="SAI67432.1"/>
    </source>
</evidence>
<name>A0A157QFK5_9BORD</name>
<keyword evidence="1 2" id="KW-0808">Transferase</keyword>
<dbReference type="OrthoDB" id="9774690at2"/>
<dbReference type="GeneID" id="56587854"/>
<dbReference type="PATRIC" id="fig|123899.6.peg.713"/>
<evidence type="ECO:0000313" key="3">
    <source>
        <dbReference type="Proteomes" id="UP000076825"/>
    </source>
</evidence>
<evidence type="ECO:0000256" key="1">
    <source>
        <dbReference type="ARBA" id="ARBA00022679"/>
    </source>
</evidence>
<dbReference type="EC" id="2.1.3.2" evidence="2"/>